<dbReference type="GO" id="GO:0022627">
    <property type="term" value="C:cytosolic small ribosomal subunit"/>
    <property type="evidence" value="ECO:0007669"/>
    <property type="project" value="TreeGrafter"/>
</dbReference>
<dbReference type="Proteomes" id="UP000789342">
    <property type="component" value="Unassembled WGS sequence"/>
</dbReference>
<evidence type="ECO:0000313" key="9">
    <source>
        <dbReference type="Proteomes" id="UP000789342"/>
    </source>
</evidence>
<dbReference type="AlphaFoldDB" id="A0A9N9ECV9"/>
<protein>
    <submittedName>
        <fullName evidence="8">9212_t:CDS:1</fullName>
    </submittedName>
</protein>
<dbReference type="PANTHER" id="PTHR12146">
    <property type="entry name" value="40S RIBOSOMAL PROTEIN S10"/>
    <property type="match status" value="1"/>
</dbReference>
<comment type="similarity">
    <text evidence="2">Belongs to the eukaryotic ribosomal protein eS10 family.</text>
</comment>
<dbReference type="InterPro" id="IPR005326">
    <property type="entry name" value="Plectin_eS10_N"/>
</dbReference>
<comment type="caution">
    <text evidence="8">The sequence shown here is derived from an EMBL/GenBank/DDBJ whole genome shotgun (WGS) entry which is preliminary data.</text>
</comment>
<dbReference type="Gene3D" id="1.10.10.10">
    <property type="entry name" value="Winged helix-like DNA-binding domain superfamily/Winged helix DNA-binding domain"/>
    <property type="match status" value="1"/>
</dbReference>
<dbReference type="InterPro" id="IPR037447">
    <property type="entry name" value="Ribosomal_eS10"/>
</dbReference>
<feature type="compositionally biased region" description="Basic and acidic residues" evidence="6">
    <location>
        <begin position="101"/>
        <end position="110"/>
    </location>
</feature>
<keyword evidence="3" id="KW-0963">Cytoplasm</keyword>
<accession>A0A9N9ECV9</accession>
<dbReference type="FunFam" id="1.10.10.10:FF:000025">
    <property type="entry name" value="40S ribosomal protein S10"/>
    <property type="match status" value="1"/>
</dbReference>
<dbReference type="PANTHER" id="PTHR12146:SF0">
    <property type="entry name" value="RIBOSOMAL PROTEIN S10"/>
    <property type="match status" value="1"/>
</dbReference>
<dbReference type="InterPro" id="IPR036388">
    <property type="entry name" value="WH-like_DNA-bd_sf"/>
</dbReference>
<feature type="non-terminal residue" evidence="8">
    <location>
        <position position="153"/>
    </location>
</feature>
<reference evidence="8" key="1">
    <citation type="submission" date="2021-06" db="EMBL/GenBank/DDBJ databases">
        <authorList>
            <person name="Kallberg Y."/>
            <person name="Tangrot J."/>
            <person name="Rosling A."/>
        </authorList>
    </citation>
    <scope>NUCLEOTIDE SEQUENCE</scope>
    <source>
        <strain evidence="8">CL551</strain>
    </source>
</reference>
<name>A0A9N9ECV9_9GLOM</name>
<keyword evidence="5" id="KW-0687">Ribonucleoprotein</keyword>
<comment type="subcellular location">
    <subcellularLocation>
        <location evidence="1">Cytoplasm</location>
    </subcellularLocation>
</comment>
<evidence type="ECO:0000256" key="2">
    <source>
        <dbReference type="ARBA" id="ARBA00007278"/>
    </source>
</evidence>
<proteinExistence type="inferred from homology"/>
<dbReference type="GO" id="GO:0003723">
    <property type="term" value="F:RNA binding"/>
    <property type="evidence" value="ECO:0007669"/>
    <property type="project" value="TreeGrafter"/>
</dbReference>
<dbReference type="OrthoDB" id="5211809at2759"/>
<keyword evidence="9" id="KW-1185">Reference proteome</keyword>
<evidence type="ECO:0000256" key="6">
    <source>
        <dbReference type="SAM" id="MobiDB-lite"/>
    </source>
</evidence>
<dbReference type="GO" id="GO:0003735">
    <property type="term" value="F:structural constituent of ribosome"/>
    <property type="evidence" value="ECO:0007669"/>
    <property type="project" value="TreeGrafter"/>
</dbReference>
<feature type="compositionally biased region" description="Basic and acidic residues" evidence="6">
    <location>
        <begin position="117"/>
        <end position="153"/>
    </location>
</feature>
<organism evidence="8 9">
    <name type="scientific">Acaulospora morrowiae</name>
    <dbReference type="NCBI Taxonomy" id="94023"/>
    <lineage>
        <taxon>Eukaryota</taxon>
        <taxon>Fungi</taxon>
        <taxon>Fungi incertae sedis</taxon>
        <taxon>Mucoromycota</taxon>
        <taxon>Glomeromycotina</taxon>
        <taxon>Glomeromycetes</taxon>
        <taxon>Diversisporales</taxon>
        <taxon>Acaulosporaceae</taxon>
        <taxon>Acaulospora</taxon>
    </lineage>
</organism>
<evidence type="ECO:0000256" key="1">
    <source>
        <dbReference type="ARBA" id="ARBA00004496"/>
    </source>
</evidence>
<dbReference type="EMBL" id="CAJVPV010012258">
    <property type="protein sequence ID" value="CAG8668738.1"/>
    <property type="molecule type" value="Genomic_DNA"/>
</dbReference>
<gene>
    <name evidence="8" type="ORF">AMORRO_LOCUS10733</name>
</gene>
<evidence type="ECO:0000256" key="4">
    <source>
        <dbReference type="ARBA" id="ARBA00022980"/>
    </source>
</evidence>
<evidence type="ECO:0000259" key="7">
    <source>
        <dbReference type="Pfam" id="PF03501"/>
    </source>
</evidence>
<feature type="region of interest" description="Disordered" evidence="6">
    <location>
        <begin position="90"/>
        <end position="153"/>
    </location>
</feature>
<keyword evidence="4" id="KW-0689">Ribosomal protein</keyword>
<evidence type="ECO:0000313" key="8">
    <source>
        <dbReference type="EMBL" id="CAG8668738.1"/>
    </source>
</evidence>
<sequence length="153" mass="17757">MLIPKQNRKLIYESLFKEGVLVAKKEFNAPKHQDIDVPNLHVIKACQSLNSKGYVKTQFSWQYYYYSLTNEGIEYLREYLHLPQEIVPATFKKQARPAGRSRQEEGREGAYRAPQNRGDRDYRRREDGEGKKEGASGDFKPEFKGGRGRGRAE</sequence>
<feature type="domain" description="Plectin/eS10 N-terminal" evidence="7">
    <location>
        <begin position="3"/>
        <end position="94"/>
    </location>
</feature>
<evidence type="ECO:0000256" key="5">
    <source>
        <dbReference type="ARBA" id="ARBA00023274"/>
    </source>
</evidence>
<evidence type="ECO:0000256" key="3">
    <source>
        <dbReference type="ARBA" id="ARBA00022490"/>
    </source>
</evidence>
<dbReference type="Pfam" id="PF03501">
    <property type="entry name" value="S10_plectin"/>
    <property type="match status" value="1"/>
</dbReference>